<name>A0AAV4M2H4_BABCB</name>
<proteinExistence type="predicted"/>
<dbReference type="RefSeq" id="XP_067718144.1">
    <property type="nucleotide sequence ID" value="XM_067862043.1"/>
</dbReference>
<accession>A0AAV4M2H4</accession>
<feature type="region of interest" description="Disordered" evidence="1">
    <location>
        <begin position="61"/>
        <end position="112"/>
    </location>
</feature>
<feature type="compositionally biased region" description="Basic residues" evidence="1">
    <location>
        <begin position="11"/>
        <end position="23"/>
    </location>
</feature>
<organism evidence="2 3">
    <name type="scientific">Babesia caballi</name>
    <dbReference type="NCBI Taxonomy" id="5871"/>
    <lineage>
        <taxon>Eukaryota</taxon>
        <taxon>Sar</taxon>
        <taxon>Alveolata</taxon>
        <taxon>Apicomplexa</taxon>
        <taxon>Aconoidasida</taxon>
        <taxon>Piroplasmida</taxon>
        <taxon>Babesiidae</taxon>
        <taxon>Babesia</taxon>
    </lineage>
</organism>
<dbReference type="Proteomes" id="UP001497744">
    <property type="component" value="Unassembled WGS sequence"/>
</dbReference>
<keyword evidence="3" id="KW-1185">Reference proteome</keyword>
<protein>
    <submittedName>
        <fullName evidence="2">Uncharacterized protein</fullName>
    </submittedName>
</protein>
<feature type="region of interest" description="Disordered" evidence="1">
    <location>
        <begin position="1"/>
        <end position="30"/>
    </location>
</feature>
<feature type="compositionally biased region" description="Basic and acidic residues" evidence="1">
    <location>
        <begin position="554"/>
        <end position="577"/>
    </location>
</feature>
<feature type="region of interest" description="Disordered" evidence="1">
    <location>
        <begin position="554"/>
        <end position="584"/>
    </location>
</feature>
<evidence type="ECO:0000313" key="2">
    <source>
        <dbReference type="EMBL" id="GIX66075.1"/>
    </source>
</evidence>
<feature type="compositionally biased region" description="Basic residues" evidence="1">
    <location>
        <begin position="95"/>
        <end position="112"/>
    </location>
</feature>
<sequence length="1052" mass="119675">MAHRDQVHQPVQHHVRLRQRAGRAPRVDQGAEHALRHRVAHAVVPLGRLAELLRQVLPRPLARPRGRRAQRLPKRRQQGPHEVGPARLRQQRLPALHRRRLGRKAPRGRRRLQPLYPRPLVAEGVRGDEHRLEVEVARQQHQRRRARVARERRGRRGALLAAERRGAVGQGRRREAHVEHHARHLAPVLVEPLHRQPPPGRELQPEHLQRARALVRCDVLSATVTHAQVGQLRAVDDAVDHLALRQRVRPERRPRRHVQHAEPGPLGVEYQPRLVGVQELQQVVPAQPPQVLLVQRGLRVVHQRHRAHQLDGAAVGRHLPEGHHDVVRYRQQAARGRQRAREARQVLVRPHGRADPREAAGVVQVHLPVPVPDLHRPVGGKDVVALHHPLADHLPQLELRVQRGRQEGVVAAQLADGRRAVAVRVADLGLLRVVPEPVLGLGSSRALHPELQQPLPVVAQHLVLELRQEPQRLLPLRARRRHQHVARLHRHHHLAVVADEERLELPVLPEVVVLATQNVHVLQRQRPHLPVQHVVVYLQLVGPRVQRHVPADHRRPALGGRRDRVQQPRRPMRDQRRGGTVPHRQRDVRPVYVRVHRAARRRGRVVRLRHQTHVLVHLHPHVQRHGHARYPAPDAQRERVHEQNLVRLAAQNVPPVLPLAEDVEYRRADPRHELLGARVEVPHHQHALLAPREQHRAVGVERHAVDAVRVPDERVHRDCDFAEVVELSRVRPVPRHGRRGVEGQQDFLEARRAQFEHAAWHVARHDQVVSGVRLRRRVDAVYGDAASGVAHCEPARVVEGEAADAREALEEDDSFRSDVEDHGRLAHCERHRLEFRVGREHVHPRRQRADALQLLHEALAQVGCALSLTGSLQGIGPLFGSFGLTFSNTGDATFSGLTDIPFMHNPVRQVDIRRFPICALSFVGTLYLALVRWGGALMVTMTTGGGAIGTNRDNLVRVKVNIGLQERRIVQREAFHAGFGVGVSRRIHANERAARLRRLDAQQSAVRHAKSAKQHAILVPALLRHRRKYLQYPVVRGREQEVDCVVVREGIT</sequence>
<dbReference type="GeneID" id="94197556"/>
<dbReference type="EMBL" id="BPLF01000006">
    <property type="protein sequence ID" value="GIX66075.1"/>
    <property type="molecule type" value="Genomic_DNA"/>
</dbReference>
<evidence type="ECO:0000256" key="1">
    <source>
        <dbReference type="SAM" id="MobiDB-lite"/>
    </source>
</evidence>
<reference evidence="2 3" key="1">
    <citation type="submission" date="2021-06" db="EMBL/GenBank/DDBJ databases">
        <title>Genome sequence of Babesia caballi.</title>
        <authorList>
            <person name="Yamagishi J."/>
            <person name="Kidaka T."/>
            <person name="Ochi A."/>
        </authorList>
    </citation>
    <scope>NUCLEOTIDE SEQUENCE [LARGE SCALE GENOMIC DNA]</scope>
    <source>
        <strain evidence="2">USDA-D6B2</strain>
    </source>
</reference>
<evidence type="ECO:0000313" key="3">
    <source>
        <dbReference type="Proteomes" id="UP001497744"/>
    </source>
</evidence>
<feature type="compositionally biased region" description="Basic residues" evidence="1">
    <location>
        <begin position="62"/>
        <end position="78"/>
    </location>
</feature>
<gene>
    <name evidence="2" type="ORF">BcabD6B2_55110</name>
</gene>
<dbReference type="AlphaFoldDB" id="A0AAV4M2H4"/>
<comment type="caution">
    <text evidence="2">The sequence shown here is derived from an EMBL/GenBank/DDBJ whole genome shotgun (WGS) entry which is preliminary data.</text>
</comment>